<proteinExistence type="predicted"/>
<dbReference type="Proteomes" id="UP001054945">
    <property type="component" value="Unassembled WGS sequence"/>
</dbReference>
<reference evidence="1 2" key="1">
    <citation type="submission" date="2021-06" db="EMBL/GenBank/DDBJ databases">
        <title>Caerostris extrusa draft genome.</title>
        <authorList>
            <person name="Kono N."/>
            <person name="Arakawa K."/>
        </authorList>
    </citation>
    <scope>NUCLEOTIDE SEQUENCE [LARGE SCALE GENOMIC DNA]</scope>
</reference>
<evidence type="ECO:0000313" key="1">
    <source>
        <dbReference type="EMBL" id="GIX96534.1"/>
    </source>
</evidence>
<accession>A0AAV4PHH2</accession>
<gene>
    <name evidence="1" type="primary">AVEN_204542_1</name>
    <name evidence="1" type="ORF">CEXT_408481</name>
</gene>
<comment type="caution">
    <text evidence="1">The sequence shown here is derived from an EMBL/GenBank/DDBJ whole genome shotgun (WGS) entry which is preliminary data.</text>
</comment>
<sequence>MVAQHLESYSEHDRREFPDSPRFIWRSSGNLFAHSFINTLTLQLKLGSHQRWAIGDLNPAWRRLPVTLYKHTYIHLNEYSKNILDSDLKNLKTLCLIFCILVLQIWCSSVENLLSRCSSFSCKLLEMPSNRIATLVLKRMVKFFLPPNHKLIEFSTVMFKSEIYEIQVAVLAFVRALNFKKFNDKDPQFVNVRSSLASLFNTALRSKNYIIRLEALSIFCVMAQFTDIRITQETIARFPDLYPEVKAYMSQIPQSGFLTNKDKFEIMEKQLCNTENEPELSVTLSEQSKSVLSLLLPS</sequence>
<name>A0AAV4PHH2_CAEEX</name>
<organism evidence="1 2">
    <name type="scientific">Caerostris extrusa</name>
    <name type="common">Bark spider</name>
    <name type="synonym">Caerostris bankana</name>
    <dbReference type="NCBI Taxonomy" id="172846"/>
    <lineage>
        <taxon>Eukaryota</taxon>
        <taxon>Metazoa</taxon>
        <taxon>Ecdysozoa</taxon>
        <taxon>Arthropoda</taxon>
        <taxon>Chelicerata</taxon>
        <taxon>Arachnida</taxon>
        <taxon>Araneae</taxon>
        <taxon>Araneomorphae</taxon>
        <taxon>Entelegynae</taxon>
        <taxon>Araneoidea</taxon>
        <taxon>Araneidae</taxon>
        <taxon>Caerostris</taxon>
    </lineage>
</organism>
<keyword evidence="2" id="KW-1185">Reference proteome</keyword>
<dbReference type="EMBL" id="BPLR01004659">
    <property type="protein sequence ID" value="GIX96534.1"/>
    <property type="molecule type" value="Genomic_DNA"/>
</dbReference>
<dbReference type="AlphaFoldDB" id="A0AAV4PHH2"/>
<protein>
    <submittedName>
        <fullName evidence="1">Uncharacterized protein</fullName>
    </submittedName>
</protein>
<evidence type="ECO:0000313" key="2">
    <source>
        <dbReference type="Proteomes" id="UP001054945"/>
    </source>
</evidence>